<dbReference type="STRING" id="646529.Desaci_2191"/>
<organism evidence="3 4">
    <name type="scientific">Desulfosporosinus acidiphilus (strain DSM 22704 / JCM 16185 / SJ4)</name>
    <dbReference type="NCBI Taxonomy" id="646529"/>
    <lineage>
        <taxon>Bacteria</taxon>
        <taxon>Bacillati</taxon>
        <taxon>Bacillota</taxon>
        <taxon>Clostridia</taxon>
        <taxon>Eubacteriales</taxon>
        <taxon>Desulfitobacteriaceae</taxon>
        <taxon>Desulfosporosinus</taxon>
    </lineage>
</organism>
<dbReference type="PANTHER" id="PTHR30383:SF5">
    <property type="entry name" value="SGNH HYDROLASE-TYPE ESTERASE DOMAIN-CONTAINING PROTEIN"/>
    <property type="match status" value="1"/>
</dbReference>
<dbReference type="Proteomes" id="UP000002892">
    <property type="component" value="Chromosome"/>
</dbReference>
<proteinExistence type="predicted"/>
<evidence type="ECO:0000313" key="4">
    <source>
        <dbReference type="Proteomes" id="UP000002892"/>
    </source>
</evidence>
<dbReference type="KEGG" id="dai:Desaci_2191"/>
<keyword evidence="1" id="KW-1133">Transmembrane helix</keyword>
<dbReference type="SUPFAM" id="SSF52266">
    <property type="entry name" value="SGNH hydrolase"/>
    <property type="match status" value="1"/>
</dbReference>
<feature type="domain" description="SGNH hydrolase-type esterase" evidence="2">
    <location>
        <begin position="10"/>
        <end position="201"/>
    </location>
</feature>
<gene>
    <name evidence="3" type="ordered locus">Desaci_2191</name>
</gene>
<feature type="transmembrane region" description="Helical" evidence="1">
    <location>
        <begin position="44"/>
        <end position="61"/>
    </location>
</feature>
<dbReference type="PANTHER" id="PTHR30383">
    <property type="entry name" value="THIOESTERASE 1/PROTEASE 1/LYSOPHOSPHOLIPASE L1"/>
    <property type="match status" value="1"/>
</dbReference>
<dbReference type="Pfam" id="PF13472">
    <property type="entry name" value="Lipase_GDSL_2"/>
    <property type="match status" value="1"/>
</dbReference>
<dbReference type="eggNOG" id="COG2755">
    <property type="taxonomic scope" value="Bacteria"/>
</dbReference>
<name>I4D5S9_DESAJ</name>
<keyword evidence="1" id="KW-0812">Transmembrane</keyword>
<dbReference type="InterPro" id="IPR036514">
    <property type="entry name" value="SGNH_hydro_sf"/>
</dbReference>
<evidence type="ECO:0000256" key="1">
    <source>
        <dbReference type="SAM" id="Phobius"/>
    </source>
</evidence>
<sequence length="209" mass="23193">MGANLSLYLALGDSITAGYGVGGLYSFPTVYAQFLRRHEPNLKLLNLGINGLTTGGLLVLLQKDPRIRRLISQASLVTITIGSNDLLQFFKNSSRVSNPTQLTLIIYSLRKTMCQIGEEIRSINPTAVLKIAAIYNPLPAGPYAQYSNQAQLIIDQVNRIIIDWAYRYGGNVAFIDREFHGKEQRLIGPDYAHPNVIGHQRIARALLRA</sequence>
<dbReference type="GO" id="GO:0004622">
    <property type="term" value="F:phosphatidylcholine lysophospholipase activity"/>
    <property type="evidence" value="ECO:0007669"/>
    <property type="project" value="TreeGrafter"/>
</dbReference>
<dbReference type="AlphaFoldDB" id="I4D5S9"/>
<dbReference type="EMBL" id="CP003639">
    <property type="protein sequence ID" value="AFM41153.1"/>
    <property type="molecule type" value="Genomic_DNA"/>
</dbReference>
<reference evidence="3 4" key="1">
    <citation type="journal article" date="2012" name="J. Bacteriol.">
        <title>Complete genome sequences of Desulfosporosinus orientis DSM765T, Desulfosporosinus youngiae DSM17734T, Desulfosporosinus meridiei DSM13257T, and Desulfosporosinus acidiphilus DSM22704T.</title>
        <authorList>
            <person name="Pester M."/>
            <person name="Brambilla E."/>
            <person name="Alazard D."/>
            <person name="Rattei T."/>
            <person name="Weinmaier T."/>
            <person name="Han J."/>
            <person name="Lucas S."/>
            <person name="Lapidus A."/>
            <person name="Cheng J.F."/>
            <person name="Goodwin L."/>
            <person name="Pitluck S."/>
            <person name="Peters L."/>
            <person name="Ovchinnikova G."/>
            <person name="Teshima H."/>
            <person name="Detter J.C."/>
            <person name="Han C.S."/>
            <person name="Tapia R."/>
            <person name="Land M.L."/>
            <person name="Hauser L."/>
            <person name="Kyrpides N.C."/>
            <person name="Ivanova N.N."/>
            <person name="Pagani I."/>
            <person name="Huntmann M."/>
            <person name="Wei C.L."/>
            <person name="Davenport K.W."/>
            <person name="Daligault H."/>
            <person name="Chain P.S."/>
            <person name="Chen A."/>
            <person name="Mavromatis K."/>
            <person name="Markowitz V."/>
            <person name="Szeto E."/>
            <person name="Mikhailova N."/>
            <person name="Pati A."/>
            <person name="Wagner M."/>
            <person name="Woyke T."/>
            <person name="Ollivier B."/>
            <person name="Klenk H.P."/>
            <person name="Spring S."/>
            <person name="Loy A."/>
        </authorList>
    </citation>
    <scope>NUCLEOTIDE SEQUENCE [LARGE SCALE GENOMIC DNA]</scope>
    <source>
        <strain evidence="4">DSM 22704 / JCM 16185 / SJ4</strain>
    </source>
</reference>
<dbReference type="HOGENOM" id="CLU_076859_3_0_9"/>
<keyword evidence="1" id="KW-0472">Membrane</keyword>
<accession>I4D5S9</accession>
<evidence type="ECO:0000259" key="2">
    <source>
        <dbReference type="Pfam" id="PF13472"/>
    </source>
</evidence>
<evidence type="ECO:0000313" key="3">
    <source>
        <dbReference type="EMBL" id="AFM41153.1"/>
    </source>
</evidence>
<dbReference type="CDD" id="cd00229">
    <property type="entry name" value="SGNH_hydrolase"/>
    <property type="match status" value="1"/>
</dbReference>
<keyword evidence="4" id="KW-1185">Reference proteome</keyword>
<dbReference type="InterPro" id="IPR013830">
    <property type="entry name" value="SGNH_hydro"/>
</dbReference>
<dbReference type="InterPro" id="IPR051532">
    <property type="entry name" value="Ester_Hydrolysis_Enzymes"/>
</dbReference>
<protein>
    <submittedName>
        <fullName evidence="3">Lysophospholipase L1-like esterase</fullName>
    </submittedName>
</protein>
<dbReference type="Gene3D" id="3.40.50.1110">
    <property type="entry name" value="SGNH hydrolase"/>
    <property type="match status" value="1"/>
</dbReference>
<dbReference type="RefSeq" id="WP_014827156.1">
    <property type="nucleotide sequence ID" value="NC_018068.1"/>
</dbReference>